<evidence type="ECO:0000256" key="2">
    <source>
        <dbReference type="ARBA" id="ARBA00013203"/>
    </source>
</evidence>
<evidence type="ECO:0000313" key="15">
    <source>
        <dbReference type="EMBL" id="KAJ3612376.1"/>
    </source>
</evidence>
<feature type="region of interest" description="Disordered" evidence="13">
    <location>
        <begin position="482"/>
        <end position="543"/>
    </location>
</feature>
<dbReference type="PANTHER" id="PTHR24058">
    <property type="entry name" value="DUAL SPECIFICITY PROTEIN KINASE"/>
    <property type="match status" value="1"/>
</dbReference>
<evidence type="ECO:0000256" key="11">
    <source>
        <dbReference type="ARBA" id="ARBA00051680"/>
    </source>
</evidence>
<comment type="caution">
    <text evidence="15">The sequence shown here is derived from an EMBL/GenBank/DDBJ whole genome shotgun (WGS) entry which is preliminary data.</text>
</comment>
<dbReference type="Proteomes" id="UP001148018">
    <property type="component" value="Unassembled WGS sequence"/>
</dbReference>
<keyword evidence="5" id="KW-0808">Transferase</keyword>
<evidence type="ECO:0000256" key="12">
    <source>
        <dbReference type="PROSITE-ProRule" id="PRU10141"/>
    </source>
</evidence>
<dbReference type="InterPro" id="IPR008271">
    <property type="entry name" value="Ser/Thr_kinase_AS"/>
</dbReference>
<dbReference type="AlphaFoldDB" id="A0A9Q0EV95"/>
<name>A0A9Q0EV95_9TELE</name>
<dbReference type="Gene3D" id="3.30.10.30">
    <property type="entry name" value="DYRK"/>
    <property type="match status" value="1"/>
</dbReference>
<dbReference type="SMART" id="SM00220">
    <property type="entry name" value="S_TKc"/>
    <property type="match status" value="1"/>
</dbReference>
<dbReference type="InterPro" id="IPR042521">
    <property type="entry name" value="DYRK"/>
</dbReference>
<keyword evidence="6 12" id="KW-0547">Nucleotide-binding</keyword>
<gene>
    <name evidence="15" type="ORF">NHX12_020652</name>
</gene>
<protein>
    <recommendedName>
        <fullName evidence="2">dual-specificity kinase</fullName>
        <ecNumber evidence="2">2.7.12.1</ecNumber>
    </recommendedName>
</protein>
<feature type="compositionally biased region" description="Low complexity" evidence="13">
    <location>
        <begin position="24"/>
        <end position="34"/>
    </location>
</feature>
<dbReference type="PROSITE" id="PS00108">
    <property type="entry name" value="PROTEIN_KINASE_ST"/>
    <property type="match status" value="1"/>
</dbReference>
<dbReference type="PROSITE" id="PS50011">
    <property type="entry name" value="PROTEIN_KINASE_DOM"/>
    <property type="match status" value="1"/>
</dbReference>
<evidence type="ECO:0000256" key="1">
    <source>
        <dbReference type="ARBA" id="ARBA00008867"/>
    </source>
</evidence>
<dbReference type="GO" id="GO:0004674">
    <property type="term" value="F:protein serine/threonine kinase activity"/>
    <property type="evidence" value="ECO:0007669"/>
    <property type="project" value="UniProtKB-KW"/>
</dbReference>
<feature type="domain" description="Protein kinase" evidence="14">
    <location>
        <begin position="172"/>
        <end position="485"/>
    </location>
</feature>
<dbReference type="Gene3D" id="1.10.510.10">
    <property type="entry name" value="Transferase(Phosphotransferase) domain 1"/>
    <property type="match status" value="1"/>
</dbReference>
<evidence type="ECO:0000256" key="8">
    <source>
        <dbReference type="ARBA" id="ARBA00022840"/>
    </source>
</evidence>
<evidence type="ECO:0000256" key="5">
    <source>
        <dbReference type="ARBA" id="ARBA00022679"/>
    </source>
</evidence>
<dbReference type="InterPro" id="IPR017441">
    <property type="entry name" value="Protein_kinase_ATP_BS"/>
</dbReference>
<sequence>MLTKKPSASSLPPTGGETGHLQRGGTSSQTGSPLTLPPLPMGGPKEQLYEENSNKRQVLTSQPNGLAALTSRPDRQSSADPAHARQGSGAAVKSADGKSKAPPLSPEQAMRQFMSKLSAFEHHEVFSYPEVYFIGPGAKKRAGVVGGANNGGYDDEQGSYIHVAHDHVAYRYEVLKVIGKGSFGQVVKVFDHKNHTHLALKMVRNEKRFHRQAAEEIRILEHLLKQDHDSSMNVIHMLENFTFRNHICMTFELLSMNLYELIKKNKFQGFSLPLVRKFAHSILQCLDSLHRNHIIHCDLKPENILLKQQGRSGIKVIDFGSSCYEHQRVYTYIQSRFYRAPEVILGSRYGMPIDMWSLGCILAELLSGAPLLPGEDEADQLALTMELLGMPSKKLLEASKRAKNFVSSKGFPRYCVVSTLADGSAALSAGRSRRGKARGPPASKDWSAALRGCEDPLFLDFLKQCLEWEPAARMTPSQALRHPWLRRRLPKPPATTTASSSSSSKRSTESTSLSKLAPPSSSSSSSKTIAPSSSTISSSKTRTNLAVITDANGNIHPRTVLPKLVS</sequence>
<dbReference type="CDD" id="cd14224">
    <property type="entry name" value="PKc_DYRK2_3"/>
    <property type="match status" value="1"/>
</dbReference>
<dbReference type="GO" id="GO:0005634">
    <property type="term" value="C:nucleus"/>
    <property type="evidence" value="ECO:0007669"/>
    <property type="project" value="TreeGrafter"/>
</dbReference>
<feature type="region of interest" description="Disordered" evidence="13">
    <location>
        <begin position="1"/>
        <end position="107"/>
    </location>
</feature>
<comment type="catalytic activity">
    <reaction evidence="11">
        <text>L-tyrosyl-[protein] + ATP = O-phospho-L-tyrosyl-[protein] + ADP + H(+)</text>
        <dbReference type="Rhea" id="RHEA:10596"/>
        <dbReference type="Rhea" id="RHEA-COMP:10136"/>
        <dbReference type="Rhea" id="RHEA-COMP:20101"/>
        <dbReference type="ChEBI" id="CHEBI:15378"/>
        <dbReference type="ChEBI" id="CHEBI:30616"/>
        <dbReference type="ChEBI" id="CHEBI:46858"/>
        <dbReference type="ChEBI" id="CHEBI:61978"/>
        <dbReference type="ChEBI" id="CHEBI:456216"/>
        <dbReference type="EC" id="2.7.12.1"/>
    </reaction>
</comment>
<dbReference type="EMBL" id="JANIIK010000036">
    <property type="protein sequence ID" value="KAJ3612376.1"/>
    <property type="molecule type" value="Genomic_DNA"/>
</dbReference>
<reference evidence="15" key="1">
    <citation type="submission" date="2022-07" db="EMBL/GenBank/DDBJ databases">
        <title>Chromosome-level genome of Muraenolepis orangiensis.</title>
        <authorList>
            <person name="Kim J."/>
        </authorList>
    </citation>
    <scope>NUCLEOTIDE SEQUENCE</scope>
    <source>
        <strain evidence="15">KU_S4_2022</strain>
        <tissue evidence="15">Muscle</tissue>
    </source>
</reference>
<organism evidence="15 16">
    <name type="scientific">Muraenolepis orangiensis</name>
    <name type="common">Patagonian moray cod</name>
    <dbReference type="NCBI Taxonomy" id="630683"/>
    <lineage>
        <taxon>Eukaryota</taxon>
        <taxon>Metazoa</taxon>
        <taxon>Chordata</taxon>
        <taxon>Craniata</taxon>
        <taxon>Vertebrata</taxon>
        <taxon>Euteleostomi</taxon>
        <taxon>Actinopterygii</taxon>
        <taxon>Neopterygii</taxon>
        <taxon>Teleostei</taxon>
        <taxon>Neoteleostei</taxon>
        <taxon>Acanthomorphata</taxon>
        <taxon>Zeiogadaria</taxon>
        <taxon>Gadariae</taxon>
        <taxon>Gadiformes</taxon>
        <taxon>Muraenolepidoidei</taxon>
        <taxon>Muraenolepididae</taxon>
        <taxon>Muraenolepis</taxon>
    </lineage>
</organism>
<evidence type="ECO:0000259" key="14">
    <source>
        <dbReference type="PROSITE" id="PS50011"/>
    </source>
</evidence>
<feature type="compositionally biased region" description="Polar residues" evidence="13">
    <location>
        <begin position="55"/>
        <end position="64"/>
    </location>
</feature>
<dbReference type="PROSITE" id="PS00107">
    <property type="entry name" value="PROTEIN_KINASE_ATP"/>
    <property type="match status" value="1"/>
</dbReference>
<dbReference type="GO" id="GO:0005856">
    <property type="term" value="C:cytoskeleton"/>
    <property type="evidence" value="ECO:0007669"/>
    <property type="project" value="TreeGrafter"/>
</dbReference>
<dbReference type="FunFam" id="1.10.510.10:FF:000112">
    <property type="entry name" value="Putative dual specificity tyrosine-phosphorylation-regulated kinase 2"/>
    <property type="match status" value="1"/>
</dbReference>
<dbReference type="Gene3D" id="3.30.200.20">
    <property type="entry name" value="Phosphorylase Kinase, domain 1"/>
    <property type="match status" value="1"/>
</dbReference>
<evidence type="ECO:0000256" key="9">
    <source>
        <dbReference type="ARBA" id="ARBA00049003"/>
    </source>
</evidence>
<evidence type="ECO:0000256" key="6">
    <source>
        <dbReference type="ARBA" id="ARBA00022741"/>
    </source>
</evidence>
<dbReference type="GO" id="GO:0005524">
    <property type="term" value="F:ATP binding"/>
    <property type="evidence" value="ECO:0007669"/>
    <property type="project" value="UniProtKB-UniRule"/>
</dbReference>
<dbReference type="InterPro" id="IPR000719">
    <property type="entry name" value="Prot_kinase_dom"/>
</dbReference>
<dbReference type="InterPro" id="IPR050494">
    <property type="entry name" value="Ser_Thr_dual-spec_kinase"/>
</dbReference>
<evidence type="ECO:0000256" key="10">
    <source>
        <dbReference type="ARBA" id="ARBA00049308"/>
    </source>
</evidence>
<comment type="similarity">
    <text evidence="1">Belongs to the protein kinase superfamily. CMGC Ser/Thr protein kinase family. MNB/DYRK subfamily.</text>
</comment>
<keyword evidence="3" id="KW-0723">Serine/threonine-protein kinase</keyword>
<dbReference type="FunFam" id="3.30.200.20:FF:000127">
    <property type="entry name" value="Putative dual specificity tyrosine-phosphorylation-regulated kinase 2"/>
    <property type="match status" value="1"/>
</dbReference>
<dbReference type="SUPFAM" id="SSF56112">
    <property type="entry name" value="Protein kinase-like (PK-like)"/>
    <property type="match status" value="1"/>
</dbReference>
<feature type="binding site" evidence="12">
    <location>
        <position position="201"/>
    </location>
    <ligand>
        <name>ATP</name>
        <dbReference type="ChEBI" id="CHEBI:30616"/>
    </ligand>
</feature>
<dbReference type="EC" id="2.7.12.1" evidence="2"/>
<evidence type="ECO:0000256" key="13">
    <source>
        <dbReference type="SAM" id="MobiDB-lite"/>
    </source>
</evidence>
<accession>A0A9Q0EV95</accession>
<dbReference type="PANTHER" id="PTHR24058:SF51">
    <property type="entry name" value="DUAL SPECIFICITY TYROSINE-PHOSPHORYLATION-REGULATED KINASE 2"/>
    <property type="match status" value="1"/>
</dbReference>
<comment type="catalytic activity">
    <reaction evidence="10">
        <text>L-threonyl-[protein] + ATP = O-phospho-L-threonyl-[protein] + ADP + H(+)</text>
        <dbReference type="Rhea" id="RHEA:46608"/>
        <dbReference type="Rhea" id="RHEA-COMP:11060"/>
        <dbReference type="Rhea" id="RHEA-COMP:11605"/>
        <dbReference type="ChEBI" id="CHEBI:15378"/>
        <dbReference type="ChEBI" id="CHEBI:30013"/>
        <dbReference type="ChEBI" id="CHEBI:30616"/>
        <dbReference type="ChEBI" id="CHEBI:61977"/>
        <dbReference type="ChEBI" id="CHEBI:456216"/>
        <dbReference type="EC" id="2.7.12.1"/>
    </reaction>
</comment>
<evidence type="ECO:0000256" key="4">
    <source>
        <dbReference type="ARBA" id="ARBA00022553"/>
    </source>
</evidence>
<feature type="compositionally biased region" description="Polar residues" evidence="13">
    <location>
        <begin position="1"/>
        <end position="12"/>
    </location>
</feature>
<evidence type="ECO:0000256" key="3">
    <source>
        <dbReference type="ARBA" id="ARBA00022527"/>
    </source>
</evidence>
<feature type="compositionally biased region" description="Low complexity" evidence="13">
    <location>
        <begin position="495"/>
        <end position="540"/>
    </location>
</feature>
<keyword evidence="8 12" id="KW-0067">ATP-binding</keyword>
<dbReference type="Pfam" id="PF00069">
    <property type="entry name" value="Pkinase"/>
    <property type="match status" value="1"/>
</dbReference>
<proteinExistence type="inferred from homology"/>
<dbReference type="GO" id="GO:0005737">
    <property type="term" value="C:cytoplasm"/>
    <property type="evidence" value="ECO:0007669"/>
    <property type="project" value="TreeGrafter"/>
</dbReference>
<keyword evidence="7" id="KW-0418">Kinase</keyword>
<dbReference type="GO" id="GO:0004712">
    <property type="term" value="F:protein serine/threonine/tyrosine kinase activity"/>
    <property type="evidence" value="ECO:0007669"/>
    <property type="project" value="UniProtKB-EC"/>
</dbReference>
<keyword evidence="16" id="KW-1185">Reference proteome</keyword>
<keyword evidence="4" id="KW-0597">Phosphoprotein</keyword>
<evidence type="ECO:0000313" key="16">
    <source>
        <dbReference type="Proteomes" id="UP001148018"/>
    </source>
</evidence>
<dbReference type="OrthoDB" id="9332038at2759"/>
<comment type="catalytic activity">
    <reaction evidence="9">
        <text>L-seryl-[protein] + ATP = O-phospho-L-seryl-[protein] + ADP + H(+)</text>
        <dbReference type="Rhea" id="RHEA:17989"/>
        <dbReference type="Rhea" id="RHEA-COMP:9863"/>
        <dbReference type="Rhea" id="RHEA-COMP:11604"/>
        <dbReference type="ChEBI" id="CHEBI:15378"/>
        <dbReference type="ChEBI" id="CHEBI:29999"/>
        <dbReference type="ChEBI" id="CHEBI:30616"/>
        <dbReference type="ChEBI" id="CHEBI:83421"/>
        <dbReference type="ChEBI" id="CHEBI:456216"/>
        <dbReference type="EC" id="2.7.12.1"/>
    </reaction>
</comment>
<evidence type="ECO:0000256" key="7">
    <source>
        <dbReference type="ARBA" id="ARBA00022777"/>
    </source>
</evidence>
<dbReference type="InterPro" id="IPR011009">
    <property type="entry name" value="Kinase-like_dom_sf"/>
</dbReference>